<dbReference type="Proteomes" id="UP001429601">
    <property type="component" value="Unassembled WGS sequence"/>
</dbReference>
<dbReference type="EMBL" id="JAAQQR010000002">
    <property type="protein sequence ID" value="NID04445.1"/>
    <property type="molecule type" value="Genomic_DNA"/>
</dbReference>
<feature type="transmembrane region" description="Helical" evidence="1">
    <location>
        <begin position="20"/>
        <end position="40"/>
    </location>
</feature>
<dbReference type="RefSeq" id="WP_167124080.1">
    <property type="nucleotide sequence ID" value="NZ_JAAQQR010000002.1"/>
</dbReference>
<keyword evidence="1" id="KW-1133">Transmembrane helix</keyword>
<keyword evidence="1" id="KW-0812">Transmembrane</keyword>
<comment type="caution">
    <text evidence="2">The sequence shown here is derived from an EMBL/GenBank/DDBJ whole genome shotgun (WGS) entry which is preliminary data.</text>
</comment>
<evidence type="ECO:0008006" key="4">
    <source>
        <dbReference type="Google" id="ProtNLM"/>
    </source>
</evidence>
<gene>
    <name evidence="2" type="ORF">HBF26_06085</name>
</gene>
<keyword evidence="1" id="KW-0472">Membrane</keyword>
<keyword evidence="3" id="KW-1185">Reference proteome</keyword>
<accession>A0ABX0Q3A0</accession>
<protein>
    <recommendedName>
        <fullName evidence="4">Cytochrome oxidase Cu insertion factor (SCO1/SenC/PrrC family)</fullName>
    </recommendedName>
</protein>
<evidence type="ECO:0000256" key="1">
    <source>
        <dbReference type="SAM" id="Phobius"/>
    </source>
</evidence>
<sequence length="188" mass="20432">MTDPNAKTPPTRSGRLKLVLIMLVFLAPIVAAGLLTLSGWQPEGKGNGKPIVPQRSLADIRVEVDGKAWAWRDSEPRLTLVALPGPNCADRCIHTLTLMRNARIVLNRNADRLRLLYIGAPPVAADAQAVMRDYRTGTDAADAFAEFRPAEPDSVAAVLVESNATALAWYPAGFDPNGLRKDLQKVIR</sequence>
<name>A0ABX0Q3A0_9GAMM</name>
<evidence type="ECO:0000313" key="3">
    <source>
        <dbReference type="Proteomes" id="UP001429601"/>
    </source>
</evidence>
<proteinExistence type="predicted"/>
<evidence type="ECO:0000313" key="2">
    <source>
        <dbReference type="EMBL" id="NID04445.1"/>
    </source>
</evidence>
<reference evidence="2 3" key="1">
    <citation type="journal article" date="2011" name="Curr. Microbiol.">
        <title>Luteibacter jiangsuensis sp. nov.: a methamidophos-degrading bacterium isolated from a methamidophos-manufacturing factory.</title>
        <authorList>
            <person name="Wang L."/>
            <person name="Wang G.L."/>
            <person name="Li S.P."/>
            <person name="Jiang J.D."/>
        </authorList>
    </citation>
    <scope>NUCLEOTIDE SEQUENCE [LARGE SCALE GENOMIC DNA]</scope>
    <source>
        <strain evidence="2 3">CGMCC 1.10133</strain>
    </source>
</reference>
<organism evidence="2 3">
    <name type="scientific">Luteibacter jiangsuensis</name>
    <dbReference type="NCBI Taxonomy" id="637577"/>
    <lineage>
        <taxon>Bacteria</taxon>
        <taxon>Pseudomonadati</taxon>
        <taxon>Pseudomonadota</taxon>
        <taxon>Gammaproteobacteria</taxon>
        <taxon>Lysobacterales</taxon>
        <taxon>Rhodanobacteraceae</taxon>
        <taxon>Luteibacter</taxon>
    </lineage>
</organism>